<organism evidence="1 2">
    <name type="scientific">SAR324 cluster bacterium</name>
    <dbReference type="NCBI Taxonomy" id="2024889"/>
    <lineage>
        <taxon>Bacteria</taxon>
        <taxon>Deltaproteobacteria</taxon>
        <taxon>SAR324 cluster</taxon>
    </lineage>
</organism>
<protein>
    <submittedName>
        <fullName evidence="1">Uncharacterized protein</fullName>
    </submittedName>
</protein>
<evidence type="ECO:0000313" key="2">
    <source>
        <dbReference type="Proteomes" id="UP000524246"/>
    </source>
</evidence>
<proteinExistence type="predicted"/>
<accession>A0A7X9FR60</accession>
<evidence type="ECO:0000313" key="1">
    <source>
        <dbReference type="EMBL" id="NMC62343.1"/>
    </source>
</evidence>
<dbReference type="AlphaFoldDB" id="A0A7X9FR60"/>
<name>A0A7X9FR60_9DELT</name>
<reference evidence="1 2" key="1">
    <citation type="journal article" date="2020" name="Biotechnol. Biofuels">
        <title>New insights from the biogas microbiome by comprehensive genome-resolved metagenomics of nearly 1600 species originating from multiple anaerobic digesters.</title>
        <authorList>
            <person name="Campanaro S."/>
            <person name="Treu L."/>
            <person name="Rodriguez-R L.M."/>
            <person name="Kovalovszki A."/>
            <person name="Ziels R.M."/>
            <person name="Maus I."/>
            <person name="Zhu X."/>
            <person name="Kougias P.G."/>
            <person name="Basile A."/>
            <person name="Luo G."/>
            <person name="Schluter A."/>
            <person name="Konstantinidis K.T."/>
            <person name="Angelidaki I."/>
        </authorList>
    </citation>
    <scope>NUCLEOTIDE SEQUENCE [LARGE SCALE GENOMIC DNA]</scope>
    <source>
        <strain evidence="1">AS27yjCOA_65</strain>
    </source>
</reference>
<dbReference type="EMBL" id="JAAZON010000172">
    <property type="protein sequence ID" value="NMC62343.1"/>
    <property type="molecule type" value="Genomic_DNA"/>
</dbReference>
<sequence>MKLSKLRVSQIEPRRYKPSSLFQLWGTPLLERTLPRDGGTYRALGLFRTDSINFSFEEASRRRVQREILGSPSLRHKVAH</sequence>
<gene>
    <name evidence="1" type="ORF">GYA55_04175</name>
</gene>
<comment type="caution">
    <text evidence="1">The sequence shown here is derived from an EMBL/GenBank/DDBJ whole genome shotgun (WGS) entry which is preliminary data.</text>
</comment>
<dbReference type="Proteomes" id="UP000524246">
    <property type="component" value="Unassembled WGS sequence"/>
</dbReference>